<proteinExistence type="predicted"/>
<dbReference type="Proteomes" id="UP000694892">
    <property type="component" value="Chromosome 6L"/>
</dbReference>
<dbReference type="EMBL" id="CM004476">
    <property type="protein sequence ID" value="OCT76304.1"/>
    <property type="molecule type" value="Genomic_DNA"/>
</dbReference>
<sequence length="183" mass="21351">MHLTEYVCNDKIPRGLILDNKPNLCIKNPLITTRWHEICNKCSLDFMLLTIKYFNSEINELKLKVSTAKTGVTQALGNARAEVVFADYAETLVRLQDDVTEKKHCKDCDIGRVYIWKEENTLQCWGKDEDGLPDALRERRNNTGKYPFTTKKQVARPHDHYYRKIQCTKKKPHYQFIPTNSLS</sequence>
<organism evidence="1 2">
    <name type="scientific">Xenopus laevis</name>
    <name type="common">African clawed frog</name>
    <dbReference type="NCBI Taxonomy" id="8355"/>
    <lineage>
        <taxon>Eukaryota</taxon>
        <taxon>Metazoa</taxon>
        <taxon>Chordata</taxon>
        <taxon>Craniata</taxon>
        <taxon>Vertebrata</taxon>
        <taxon>Euteleostomi</taxon>
        <taxon>Amphibia</taxon>
        <taxon>Batrachia</taxon>
        <taxon>Anura</taxon>
        <taxon>Pipoidea</taxon>
        <taxon>Pipidae</taxon>
        <taxon>Xenopodinae</taxon>
        <taxon>Xenopus</taxon>
        <taxon>Xenopus</taxon>
    </lineage>
</organism>
<reference evidence="2" key="1">
    <citation type="journal article" date="2016" name="Nature">
        <title>Genome evolution in the allotetraploid frog Xenopus laevis.</title>
        <authorList>
            <person name="Session A.M."/>
            <person name="Uno Y."/>
            <person name="Kwon T."/>
            <person name="Chapman J.A."/>
            <person name="Toyoda A."/>
            <person name="Takahashi S."/>
            <person name="Fukui A."/>
            <person name="Hikosaka A."/>
            <person name="Suzuki A."/>
            <person name="Kondo M."/>
            <person name="van Heeringen S.J."/>
            <person name="Quigley I."/>
            <person name="Heinz S."/>
            <person name="Ogino H."/>
            <person name="Ochi H."/>
            <person name="Hellsten U."/>
            <person name="Lyons J.B."/>
            <person name="Simakov O."/>
            <person name="Putnam N."/>
            <person name="Stites J."/>
            <person name="Kuroki Y."/>
            <person name="Tanaka T."/>
            <person name="Michiue T."/>
            <person name="Watanabe M."/>
            <person name="Bogdanovic O."/>
            <person name="Lister R."/>
            <person name="Georgiou G."/>
            <person name="Paranjpe S.S."/>
            <person name="van Kruijsbergen I."/>
            <person name="Shu S."/>
            <person name="Carlson J."/>
            <person name="Kinoshita T."/>
            <person name="Ohta Y."/>
            <person name="Mawaribuchi S."/>
            <person name="Jenkins J."/>
            <person name="Grimwood J."/>
            <person name="Schmutz J."/>
            <person name="Mitros T."/>
            <person name="Mozaffari S.V."/>
            <person name="Suzuki Y."/>
            <person name="Haramoto Y."/>
            <person name="Yamamoto T.S."/>
            <person name="Takagi C."/>
            <person name="Heald R."/>
            <person name="Miller K."/>
            <person name="Haudenschild C."/>
            <person name="Kitzman J."/>
            <person name="Nakayama T."/>
            <person name="Izutsu Y."/>
            <person name="Robert J."/>
            <person name="Fortriede J."/>
            <person name="Burns K."/>
            <person name="Lotay V."/>
            <person name="Karimi K."/>
            <person name="Yasuoka Y."/>
            <person name="Dichmann D.S."/>
            <person name="Flajnik M.F."/>
            <person name="Houston D.W."/>
            <person name="Shendure J."/>
            <person name="DuPasquier L."/>
            <person name="Vize P.D."/>
            <person name="Zorn A.M."/>
            <person name="Ito M."/>
            <person name="Marcotte E.M."/>
            <person name="Wallingford J.B."/>
            <person name="Ito Y."/>
            <person name="Asashima M."/>
            <person name="Ueno N."/>
            <person name="Matsuda Y."/>
            <person name="Veenstra G.J."/>
            <person name="Fujiyama A."/>
            <person name="Harland R.M."/>
            <person name="Taira M."/>
            <person name="Rokhsar D.S."/>
        </authorList>
    </citation>
    <scope>NUCLEOTIDE SEQUENCE [LARGE SCALE GENOMIC DNA]</scope>
    <source>
        <strain evidence="2">J</strain>
    </source>
</reference>
<name>A0A974CMQ0_XENLA</name>
<accession>A0A974CMQ0</accession>
<protein>
    <submittedName>
        <fullName evidence="1">Uncharacterized protein</fullName>
    </submittedName>
</protein>
<dbReference type="AlphaFoldDB" id="A0A974CMQ0"/>
<evidence type="ECO:0000313" key="2">
    <source>
        <dbReference type="Proteomes" id="UP000694892"/>
    </source>
</evidence>
<gene>
    <name evidence="1" type="ORF">XELAEV_18031507mg</name>
</gene>
<evidence type="ECO:0000313" key="1">
    <source>
        <dbReference type="EMBL" id="OCT76304.1"/>
    </source>
</evidence>